<dbReference type="PANTHER" id="PTHR43654">
    <property type="entry name" value="GLUTAMATE 5-KINASE"/>
    <property type="match status" value="1"/>
</dbReference>
<keyword evidence="2" id="KW-0028">Amino-acid biosynthesis</keyword>
<sequence length="262" mass="29143">MKSNKRVVIKVGSHVLTEHDETSNRMVIAKKRMIALVELISKLKLSNYDVILVSSGAVSAGATKLDIDKKIIRNKQALASIGQPLLMLMYQEKFSKYNILCSQILISADDLDSRKQTAHAKGAIDRLLELNIVPIINENDATATEELVFGDNDRLSAHVSYYFNADMLVILSDIDAYYNKDPHKYSDAVINKIVNKIDPEELEADHTPNNVFATGGIVTKLESADFLLKHNKEMFLASGFDLSDISSFLIDNIHKGGTLFKS</sequence>
<dbReference type="InterPro" id="IPR011529">
    <property type="entry name" value="Glu_5kinase"/>
</dbReference>
<dbReference type="InterPro" id="IPR001048">
    <property type="entry name" value="Asp/Glu/Uridylate_kinase"/>
</dbReference>
<feature type="domain" description="Aspartate/glutamate/uridylate kinase" evidence="8">
    <location>
        <begin position="5"/>
        <end position="236"/>
    </location>
</feature>
<dbReference type="GO" id="GO:0004349">
    <property type="term" value="F:glutamate 5-kinase activity"/>
    <property type="evidence" value="ECO:0007669"/>
    <property type="project" value="UniProtKB-EC"/>
</dbReference>
<keyword evidence="1" id="KW-0963">Cytoplasm</keyword>
<gene>
    <name evidence="9" type="ORF">MNB_SV-9-1496</name>
</gene>
<dbReference type="AlphaFoldDB" id="A0A1W1C7M7"/>
<evidence type="ECO:0000256" key="5">
    <source>
        <dbReference type="ARBA" id="ARBA00022741"/>
    </source>
</evidence>
<dbReference type="EC" id="2.7.2.11" evidence="9"/>
<dbReference type="SUPFAM" id="SSF53633">
    <property type="entry name" value="Carbamate kinase-like"/>
    <property type="match status" value="1"/>
</dbReference>
<dbReference type="HAMAP" id="MF_00456">
    <property type="entry name" value="ProB"/>
    <property type="match status" value="1"/>
</dbReference>
<protein>
    <submittedName>
        <fullName evidence="9">Glutamate 5-kinase</fullName>
        <ecNumber evidence="9">2.7.2.11</ecNumber>
    </submittedName>
</protein>
<dbReference type="Pfam" id="PF00696">
    <property type="entry name" value="AA_kinase"/>
    <property type="match status" value="1"/>
</dbReference>
<accession>A0A1W1C7M7</accession>
<evidence type="ECO:0000256" key="6">
    <source>
        <dbReference type="ARBA" id="ARBA00022777"/>
    </source>
</evidence>
<keyword evidence="6 9" id="KW-0418">Kinase</keyword>
<dbReference type="GO" id="GO:0008652">
    <property type="term" value="P:amino acid biosynthetic process"/>
    <property type="evidence" value="ECO:0007669"/>
    <property type="project" value="UniProtKB-KW"/>
</dbReference>
<dbReference type="CDD" id="cd04242">
    <property type="entry name" value="AAK_G5K_ProB"/>
    <property type="match status" value="1"/>
</dbReference>
<dbReference type="InterPro" id="IPR005715">
    <property type="entry name" value="Glu_5kinase/COase_Synthase"/>
</dbReference>
<name>A0A1W1C7M7_9ZZZZ</name>
<dbReference type="PRINTS" id="PR00474">
    <property type="entry name" value="GLU5KINASE"/>
</dbReference>
<dbReference type="InterPro" id="IPR041739">
    <property type="entry name" value="G5K_ProB"/>
</dbReference>
<evidence type="ECO:0000256" key="1">
    <source>
        <dbReference type="ARBA" id="ARBA00022490"/>
    </source>
</evidence>
<evidence type="ECO:0000256" key="7">
    <source>
        <dbReference type="ARBA" id="ARBA00022840"/>
    </source>
</evidence>
<keyword evidence="3" id="KW-0641">Proline biosynthesis</keyword>
<keyword evidence="7" id="KW-0067">ATP-binding</keyword>
<dbReference type="GO" id="GO:0005829">
    <property type="term" value="C:cytosol"/>
    <property type="evidence" value="ECO:0007669"/>
    <property type="project" value="TreeGrafter"/>
</dbReference>
<dbReference type="FunFam" id="3.40.1160.10:FF:000006">
    <property type="entry name" value="Glutamate 5-kinase"/>
    <property type="match status" value="1"/>
</dbReference>
<dbReference type="InterPro" id="IPR019797">
    <property type="entry name" value="Glutamate_5-kinase_CS"/>
</dbReference>
<proteinExistence type="inferred from homology"/>
<evidence type="ECO:0000256" key="2">
    <source>
        <dbReference type="ARBA" id="ARBA00022605"/>
    </source>
</evidence>
<dbReference type="PIRSF" id="PIRSF000729">
    <property type="entry name" value="GK"/>
    <property type="match status" value="1"/>
</dbReference>
<dbReference type="NCBIfam" id="TIGR01027">
    <property type="entry name" value="proB"/>
    <property type="match status" value="1"/>
</dbReference>
<evidence type="ECO:0000313" key="9">
    <source>
        <dbReference type="EMBL" id="SFV61743.1"/>
    </source>
</evidence>
<dbReference type="InterPro" id="IPR001057">
    <property type="entry name" value="Glu/AcGlu_kinase"/>
</dbReference>
<dbReference type="GO" id="GO:0005524">
    <property type="term" value="F:ATP binding"/>
    <property type="evidence" value="ECO:0007669"/>
    <property type="project" value="UniProtKB-KW"/>
</dbReference>
<keyword evidence="4 9" id="KW-0808">Transferase</keyword>
<organism evidence="9">
    <name type="scientific">hydrothermal vent metagenome</name>
    <dbReference type="NCBI Taxonomy" id="652676"/>
    <lineage>
        <taxon>unclassified sequences</taxon>
        <taxon>metagenomes</taxon>
        <taxon>ecological metagenomes</taxon>
    </lineage>
</organism>
<dbReference type="Gene3D" id="3.40.1160.10">
    <property type="entry name" value="Acetylglutamate kinase-like"/>
    <property type="match status" value="1"/>
</dbReference>
<dbReference type="InterPro" id="IPR036393">
    <property type="entry name" value="AceGlu_kinase-like_sf"/>
</dbReference>
<evidence type="ECO:0000259" key="8">
    <source>
        <dbReference type="Pfam" id="PF00696"/>
    </source>
</evidence>
<keyword evidence="5" id="KW-0547">Nucleotide-binding</keyword>
<evidence type="ECO:0000256" key="4">
    <source>
        <dbReference type="ARBA" id="ARBA00022679"/>
    </source>
</evidence>
<dbReference type="EMBL" id="FPHG01000048">
    <property type="protein sequence ID" value="SFV61743.1"/>
    <property type="molecule type" value="Genomic_DNA"/>
</dbReference>
<reference evidence="9" key="1">
    <citation type="submission" date="2016-10" db="EMBL/GenBank/DDBJ databases">
        <authorList>
            <person name="de Groot N.N."/>
        </authorList>
    </citation>
    <scope>NUCLEOTIDE SEQUENCE</scope>
</reference>
<evidence type="ECO:0000256" key="3">
    <source>
        <dbReference type="ARBA" id="ARBA00022650"/>
    </source>
</evidence>
<dbReference type="PANTHER" id="PTHR43654:SF3">
    <property type="entry name" value="GLUTAMATE 5-KINASE"/>
    <property type="match status" value="1"/>
</dbReference>
<dbReference type="PROSITE" id="PS00902">
    <property type="entry name" value="GLUTAMATE_5_KINASE"/>
    <property type="match status" value="1"/>
</dbReference>